<organism evidence="1 2">
    <name type="scientific">Myxococcus llanfairpwllgwyngyllgogerychwyrndrobwllllantysiliogogogochensis</name>
    <dbReference type="NCBI Taxonomy" id="2590453"/>
    <lineage>
        <taxon>Bacteria</taxon>
        <taxon>Pseudomonadati</taxon>
        <taxon>Myxococcota</taxon>
        <taxon>Myxococcia</taxon>
        <taxon>Myxococcales</taxon>
        <taxon>Cystobacterineae</taxon>
        <taxon>Myxococcaceae</taxon>
        <taxon>Myxococcus</taxon>
    </lineage>
</organism>
<evidence type="ECO:0000313" key="1">
    <source>
        <dbReference type="EMBL" id="TQF16954.1"/>
    </source>
</evidence>
<keyword evidence="2" id="KW-1185">Reference proteome</keyword>
<proteinExistence type="predicted"/>
<sequence length="106" mass="11452">MLLMQQLHGMPHPSGGAMRSFLILGLVVLGFQFGCGAGEADPGMQSDLTSREDALLRCTANFHVTYYSDATHNTEVGTELCICGNAPIRVGIRSAHAVQDYYEECS</sequence>
<name>A0A540X8F8_9BACT</name>
<accession>A0A540X8F8</accession>
<dbReference type="EMBL" id="VIFM01000015">
    <property type="protein sequence ID" value="TQF16954.1"/>
    <property type="molecule type" value="Genomic_DNA"/>
</dbReference>
<protein>
    <submittedName>
        <fullName evidence="1">Uncharacterized protein</fullName>
    </submittedName>
</protein>
<evidence type="ECO:0000313" key="2">
    <source>
        <dbReference type="Proteomes" id="UP000315369"/>
    </source>
</evidence>
<dbReference type="Proteomes" id="UP000315369">
    <property type="component" value="Unassembled WGS sequence"/>
</dbReference>
<dbReference type="AlphaFoldDB" id="A0A540X8F8"/>
<dbReference type="OrthoDB" id="5514530at2"/>
<reference evidence="1 2" key="1">
    <citation type="submission" date="2019-06" db="EMBL/GenBank/DDBJ databases">
        <authorList>
            <person name="Livingstone P."/>
            <person name="Whitworth D."/>
        </authorList>
    </citation>
    <scope>NUCLEOTIDE SEQUENCE [LARGE SCALE GENOMIC DNA]</scope>
    <source>
        <strain evidence="1 2">AM401</strain>
    </source>
</reference>
<dbReference type="RefSeq" id="WP_141641428.1">
    <property type="nucleotide sequence ID" value="NZ_VIFM01000015.1"/>
</dbReference>
<gene>
    <name evidence="1" type="ORF">FJV41_05925</name>
</gene>
<comment type="caution">
    <text evidence="1">The sequence shown here is derived from an EMBL/GenBank/DDBJ whole genome shotgun (WGS) entry which is preliminary data.</text>
</comment>